<evidence type="ECO:0000256" key="6">
    <source>
        <dbReference type="ARBA" id="ARBA00023002"/>
    </source>
</evidence>
<keyword evidence="12" id="KW-1185">Reference proteome</keyword>
<evidence type="ECO:0000259" key="10">
    <source>
        <dbReference type="Pfam" id="PF01568"/>
    </source>
</evidence>
<dbReference type="SUPFAM" id="SSF50692">
    <property type="entry name" value="ADC-like"/>
    <property type="match status" value="1"/>
</dbReference>
<dbReference type="GO" id="GO:0051539">
    <property type="term" value="F:4 iron, 4 sulfur cluster binding"/>
    <property type="evidence" value="ECO:0007669"/>
    <property type="project" value="UniProtKB-KW"/>
</dbReference>
<dbReference type="AlphaFoldDB" id="A0A9P1JG30"/>
<keyword evidence="7" id="KW-0408">Iron</keyword>
<feature type="region of interest" description="Disordered" evidence="9">
    <location>
        <begin position="159"/>
        <end position="179"/>
    </location>
</feature>
<dbReference type="GO" id="GO:0003954">
    <property type="term" value="F:NADH dehydrogenase activity"/>
    <property type="evidence" value="ECO:0007669"/>
    <property type="project" value="TreeGrafter"/>
</dbReference>
<dbReference type="InterPro" id="IPR006657">
    <property type="entry name" value="MoPterin_dinucl-bd_dom"/>
</dbReference>
<dbReference type="GO" id="GO:0046872">
    <property type="term" value="F:metal ion binding"/>
    <property type="evidence" value="ECO:0007669"/>
    <property type="project" value="UniProtKB-KW"/>
</dbReference>
<sequence length="179" mass="20246">MNNGRLLEHFHEGNLTYRSKGISEKTPSVFLEVSPELAEERGLEDGTLVRLTSPYGNVKVKCVITDRVKGKQVYLPMNDSKDAAINLLTSSYADKDTDTPAYKETSAKMEILKKEGINPLPKINFRYGNPQPQIGVRVERKWARKDYVFPGDAVTAKWLKQSATSENRPSQKKTNEERT</sequence>
<dbReference type="GO" id="GO:0016020">
    <property type="term" value="C:membrane"/>
    <property type="evidence" value="ECO:0007669"/>
    <property type="project" value="TreeGrafter"/>
</dbReference>
<evidence type="ECO:0000256" key="8">
    <source>
        <dbReference type="ARBA" id="ARBA00023014"/>
    </source>
</evidence>
<dbReference type="KEGG" id="bao:BAMF_1312"/>
<dbReference type="GO" id="GO:0043546">
    <property type="term" value="F:molybdopterin cofactor binding"/>
    <property type="evidence" value="ECO:0007669"/>
    <property type="project" value="InterPro"/>
</dbReference>
<reference evidence="12" key="2">
    <citation type="journal article" date="2011" name="J. Biotechnol.">
        <title>Genome sequence of B. amyloliquefaciens type strain DSM7(T) reveals differences to plant-associated B. amyloliquefaciens FZB42.</title>
        <authorList>
            <person name="Ruckert C."/>
            <person name="Blom J."/>
            <person name="Chen X."/>
            <person name="Reva O."/>
            <person name="Borriss R."/>
        </authorList>
    </citation>
    <scope>NUCLEOTIDE SEQUENCE [LARGE SCALE GENOMIC DNA]</scope>
    <source>
        <strain evidence="12">DSM 7</strain>
    </source>
</reference>
<dbReference type="Gene3D" id="2.40.40.20">
    <property type="match status" value="1"/>
</dbReference>
<dbReference type="FunFam" id="2.40.40.20:FF:000005">
    <property type="entry name" value="Periplasmic nitrate reductase"/>
    <property type="match status" value="1"/>
</dbReference>
<dbReference type="Pfam" id="PF01568">
    <property type="entry name" value="Molydop_binding"/>
    <property type="match status" value="1"/>
</dbReference>
<name>A0A9P1JG30_BACAS</name>
<keyword evidence="4" id="KW-0500">Molybdenum</keyword>
<reference evidence="11 12" key="1">
    <citation type="journal article" date="2011" name="Int. J. Syst. Evol. Microbiol.">
        <title>Relationship of Bacillus amyloliquefaciens clades associated with strains DSM 7T and FZB42T: a proposal for Bacillus amyloliquefaciens subsp. amyloliquefaciens subsp. nov. and Bacillus amyloliquefaciens subsp. plantarum subsp. nov. based on complete genome sequence comparisons.</title>
        <authorList>
            <person name="Borriss R."/>
            <person name="Chen X.H."/>
            <person name="Rueckert C."/>
            <person name="Blom J."/>
            <person name="Becker A."/>
            <person name="Baumgarth B."/>
            <person name="Fan B."/>
            <person name="Pukall R."/>
            <person name="Schumann P."/>
            <person name="Sproer C."/>
            <person name="Junge H."/>
            <person name="Vater J."/>
            <person name="Puhler A."/>
            <person name="Klenk H.P."/>
        </authorList>
    </citation>
    <scope>NUCLEOTIDE SEQUENCE [LARGE SCALE GENOMIC DNA]</scope>
    <source>
        <strain evidence="12">DSM 7</strain>
    </source>
</reference>
<comment type="cofactor">
    <cofactor evidence="1">
        <name>Mo-bis(molybdopterin guanine dinucleotide)</name>
        <dbReference type="ChEBI" id="CHEBI:60539"/>
    </cofactor>
</comment>
<evidence type="ECO:0000256" key="5">
    <source>
        <dbReference type="ARBA" id="ARBA00022723"/>
    </source>
</evidence>
<evidence type="ECO:0000256" key="1">
    <source>
        <dbReference type="ARBA" id="ARBA00001942"/>
    </source>
</evidence>
<dbReference type="InterPro" id="IPR009010">
    <property type="entry name" value="Asp_de-COase-like_dom_sf"/>
</dbReference>
<comment type="cofactor">
    <cofactor evidence="2">
        <name>[4Fe-4S] cluster</name>
        <dbReference type="ChEBI" id="CHEBI:49883"/>
    </cofactor>
</comment>
<keyword evidence="3" id="KW-0004">4Fe-4S</keyword>
<evidence type="ECO:0000256" key="4">
    <source>
        <dbReference type="ARBA" id="ARBA00022505"/>
    </source>
</evidence>
<evidence type="ECO:0000256" key="2">
    <source>
        <dbReference type="ARBA" id="ARBA00001966"/>
    </source>
</evidence>
<organism evidence="11 12">
    <name type="scientific">Bacillus amyloliquefaciens (strain ATCC 23350 / DSM 7 / BCRC 11601 / CCUG 28519 / NBRC 15535 / NRRL B-14393 / F)</name>
    <dbReference type="NCBI Taxonomy" id="692420"/>
    <lineage>
        <taxon>Bacteria</taxon>
        <taxon>Bacillati</taxon>
        <taxon>Bacillota</taxon>
        <taxon>Bacilli</taxon>
        <taxon>Bacillales</taxon>
        <taxon>Bacillaceae</taxon>
        <taxon>Bacillus</taxon>
        <taxon>Bacillus amyloliquefaciens group</taxon>
    </lineage>
</organism>
<protein>
    <submittedName>
        <fullName evidence="11">YjgD</fullName>
    </submittedName>
</protein>
<dbReference type="EMBL" id="FN597644">
    <property type="protein sequence ID" value="CBI42438.1"/>
    <property type="molecule type" value="Genomic_DNA"/>
</dbReference>
<evidence type="ECO:0000256" key="3">
    <source>
        <dbReference type="ARBA" id="ARBA00022485"/>
    </source>
</evidence>
<dbReference type="InterPro" id="IPR050123">
    <property type="entry name" value="Prok_molybdopt-oxidoreductase"/>
</dbReference>
<evidence type="ECO:0000313" key="11">
    <source>
        <dbReference type="EMBL" id="CBI42438.1"/>
    </source>
</evidence>
<gene>
    <name evidence="11" type="primary">yjgD3</name>
    <name evidence="11" type="ordered locus">BAMF_1312</name>
</gene>
<keyword evidence="6" id="KW-0560">Oxidoreductase</keyword>
<dbReference type="GO" id="GO:0022904">
    <property type="term" value="P:respiratory electron transport chain"/>
    <property type="evidence" value="ECO:0007669"/>
    <property type="project" value="TreeGrafter"/>
</dbReference>
<proteinExistence type="predicted"/>
<keyword evidence="5" id="KW-0479">Metal-binding</keyword>
<keyword evidence="8" id="KW-0411">Iron-sulfur</keyword>
<dbReference type="PANTHER" id="PTHR43105:SF14">
    <property type="entry name" value="FORMATE DEHYDROGENASE H"/>
    <property type="match status" value="1"/>
</dbReference>
<dbReference type="PANTHER" id="PTHR43105">
    <property type="entry name" value="RESPIRATORY NITRATE REDUCTASE"/>
    <property type="match status" value="1"/>
</dbReference>
<dbReference type="Proteomes" id="UP000006562">
    <property type="component" value="Chromosome"/>
</dbReference>
<evidence type="ECO:0000313" key="12">
    <source>
        <dbReference type="Proteomes" id="UP000006562"/>
    </source>
</evidence>
<evidence type="ECO:0000256" key="7">
    <source>
        <dbReference type="ARBA" id="ARBA00023004"/>
    </source>
</evidence>
<accession>A0A9P1JG30</accession>
<evidence type="ECO:0000256" key="9">
    <source>
        <dbReference type="SAM" id="MobiDB-lite"/>
    </source>
</evidence>
<feature type="domain" description="Molybdopterin dinucleotide-binding" evidence="10">
    <location>
        <begin position="1"/>
        <end position="105"/>
    </location>
</feature>